<keyword evidence="2" id="KW-1185">Reference proteome</keyword>
<evidence type="ECO:0000313" key="1">
    <source>
        <dbReference type="EMBL" id="EYU27743.1"/>
    </source>
</evidence>
<proteinExistence type="predicted"/>
<dbReference type="EMBL" id="KI631456">
    <property type="protein sequence ID" value="EYU27743.1"/>
    <property type="molecule type" value="Genomic_DNA"/>
</dbReference>
<sequence length="86" mass="9716">MCVYSITSHAFINSLQTGTTADHTSIHIRQVHRSFTTFAQAGEVCVRDSTFDNQTRVSRIETQPLSYYNTSSPPFDFSLTIRSPLK</sequence>
<organism evidence="1 2">
    <name type="scientific">Erythranthe guttata</name>
    <name type="common">Yellow monkey flower</name>
    <name type="synonym">Mimulus guttatus</name>
    <dbReference type="NCBI Taxonomy" id="4155"/>
    <lineage>
        <taxon>Eukaryota</taxon>
        <taxon>Viridiplantae</taxon>
        <taxon>Streptophyta</taxon>
        <taxon>Embryophyta</taxon>
        <taxon>Tracheophyta</taxon>
        <taxon>Spermatophyta</taxon>
        <taxon>Magnoliopsida</taxon>
        <taxon>eudicotyledons</taxon>
        <taxon>Gunneridae</taxon>
        <taxon>Pentapetalae</taxon>
        <taxon>asterids</taxon>
        <taxon>lamiids</taxon>
        <taxon>Lamiales</taxon>
        <taxon>Phrymaceae</taxon>
        <taxon>Erythranthe</taxon>
    </lineage>
</organism>
<accession>A0A022QKD9</accession>
<protein>
    <submittedName>
        <fullName evidence="1">Uncharacterized protein</fullName>
    </submittedName>
</protein>
<dbReference type="Proteomes" id="UP000030748">
    <property type="component" value="Unassembled WGS sequence"/>
</dbReference>
<name>A0A022QKD9_ERYGU</name>
<gene>
    <name evidence="1" type="ORF">MIMGU_mgv1a017264mg</name>
</gene>
<reference evidence="1 2" key="1">
    <citation type="journal article" date="2013" name="Proc. Natl. Acad. Sci. U.S.A.">
        <title>Fine-scale variation in meiotic recombination in Mimulus inferred from population shotgun sequencing.</title>
        <authorList>
            <person name="Hellsten U."/>
            <person name="Wright K.M."/>
            <person name="Jenkins J."/>
            <person name="Shu S."/>
            <person name="Yuan Y."/>
            <person name="Wessler S.R."/>
            <person name="Schmutz J."/>
            <person name="Willis J.H."/>
            <person name="Rokhsar D.S."/>
        </authorList>
    </citation>
    <scope>NUCLEOTIDE SEQUENCE [LARGE SCALE GENOMIC DNA]</scope>
    <source>
        <strain evidence="2">cv. DUN x IM62</strain>
    </source>
</reference>
<dbReference type="AlphaFoldDB" id="A0A022QKD9"/>
<evidence type="ECO:0000313" key="2">
    <source>
        <dbReference type="Proteomes" id="UP000030748"/>
    </source>
</evidence>